<dbReference type="InterPro" id="IPR035899">
    <property type="entry name" value="DBL_dom_sf"/>
</dbReference>
<dbReference type="Gene3D" id="2.30.29.30">
    <property type="entry name" value="Pleckstrin-homology domain (PH domain)/Phosphotyrosine-binding domain (PTB)"/>
    <property type="match status" value="1"/>
</dbReference>
<dbReference type="PANTHER" id="PTHR16777:SF2">
    <property type="entry name" value="PROTEIN ECT2"/>
    <property type="match status" value="1"/>
</dbReference>
<feature type="domain" description="DH" evidence="2">
    <location>
        <begin position="1032"/>
        <end position="1221"/>
    </location>
</feature>
<dbReference type="InterPro" id="IPR000219">
    <property type="entry name" value="DH_dom"/>
</dbReference>
<dbReference type="PANTHER" id="PTHR16777">
    <property type="entry name" value="PROTEIN ECT2"/>
    <property type="match status" value="1"/>
</dbReference>
<dbReference type="OrthoDB" id="9997817at2759"/>
<dbReference type="Pfam" id="PF21243">
    <property type="entry name" value="ECT2_BRCT0"/>
    <property type="match status" value="1"/>
</dbReference>
<dbReference type="PROSITE" id="PS50010">
    <property type="entry name" value="DH_2"/>
    <property type="match status" value="1"/>
</dbReference>
<dbReference type="GO" id="GO:0005096">
    <property type="term" value="F:GTPase activator activity"/>
    <property type="evidence" value="ECO:0007669"/>
    <property type="project" value="InterPro"/>
</dbReference>
<feature type="compositionally biased region" description="Acidic residues" evidence="1">
    <location>
        <begin position="394"/>
        <end position="424"/>
    </location>
</feature>
<evidence type="ECO:0000259" key="2">
    <source>
        <dbReference type="PROSITE" id="PS50010"/>
    </source>
</evidence>
<feature type="compositionally biased region" description="Basic and acidic residues" evidence="1">
    <location>
        <begin position="327"/>
        <end position="343"/>
    </location>
</feature>
<feature type="compositionally biased region" description="Basic and acidic residues" evidence="1">
    <location>
        <begin position="425"/>
        <end position="437"/>
    </location>
</feature>
<feature type="region of interest" description="Disordered" evidence="1">
    <location>
        <begin position="715"/>
        <end position="757"/>
    </location>
</feature>
<feature type="compositionally biased region" description="Basic and acidic residues" evidence="1">
    <location>
        <begin position="351"/>
        <end position="367"/>
    </location>
</feature>
<name>A0A0K8VTD5_BACLA</name>
<dbReference type="Gene3D" id="1.20.900.10">
    <property type="entry name" value="Dbl homology (DH) domain"/>
    <property type="match status" value="1"/>
</dbReference>
<gene>
    <name evidence="4" type="primary">ECT2_2</name>
    <name evidence="4" type="ORF">c0_g2_i4</name>
</gene>
<evidence type="ECO:0000256" key="1">
    <source>
        <dbReference type="SAM" id="MobiDB-lite"/>
    </source>
</evidence>
<organism evidence="4">
    <name type="scientific">Bactrocera latifrons</name>
    <name type="common">Malaysian fruit fly</name>
    <name type="synonym">Chaetodacus latifrons</name>
    <dbReference type="NCBI Taxonomy" id="174628"/>
    <lineage>
        <taxon>Eukaryota</taxon>
        <taxon>Metazoa</taxon>
        <taxon>Ecdysozoa</taxon>
        <taxon>Arthropoda</taxon>
        <taxon>Hexapoda</taxon>
        <taxon>Insecta</taxon>
        <taxon>Pterygota</taxon>
        <taxon>Neoptera</taxon>
        <taxon>Endopterygota</taxon>
        <taxon>Diptera</taxon>
        <taxon>Brachycera</taxon>
        <taxon>Muscomorpha</taxon>
        <taxon>Tephritoidea</taxon>
        <taxon>Tephritidae</taxon>
        <taxon>Bactrocera</taxon>
        <taxon>Bactrocera</taxon>
    </lineage>
</organism>
<dbReference type="InterPro" id="IPR049396">
    <property type="entry name" value="ECT2_BRCT0"/>
</dbReference>
<dbReference type="GO" id="GO:2000431">
    <property type="term" value="P:regulation of cytokinesis, actomyosin contractile ring assembly"/>
    <property type="evidence" value="ECO:0007669"/>
    <property type="project" value="InterPro"/>
</dbReference>
<feature type="domain" description="BRCT" evidence="3">
    <location>
        <begin position="118"/>
        <end position="202"/>
    </location>
</feature>
<dbReference type="SUPFAM" id="SSF52113">
    <property type="entry name" value="BRCT domain"/>
    <property type="match status" value="2"/>
</dbReference>
<dbReference type="InterPro" id="IPR001357">
    <property type="entry name" value="BRCT_dom"/>
</dbReference>
<dbReference type="Pfam" id="PF12738">
    <property type="entry name" value="PTCB-BRCT"/>
    <property type="match status" value="1"/>
</dbReference>
<feature type="region of interest" description="Disordered" evidence="1">
    <location>
        <begin position="1"/>
        <end position="22"/>
    </location>
</feature>
<dbReference type="SMART" id="SM00325">
    <property type="entry name" value="RhoGEF"/>
    <property type="match status" value="1"/>
</dbReference>
<feature type="compositionally biased region" description="Polar residues" evidence="1">
    <location>
        <begin position="372"/>
        <end position="390"/>
    </location>
</feature>
<dbReference type="Gene3D" id="3.40.50.10190">
    <property type="entry name" value="BRCT domain"/>
    <property type="match status" value="3"/>
</dbReference>
<sequence>MDAMETIDEQSKSEMSISPSPSPENLRICLVGDVVNDTETVEAARCFNVPVITSENGLDVLNDYAWRTFFVLKDFEGPIYDAIHRNKQCILGPPALQHAAESKDGLIRNARPVYNYSMRGVVTCFTGIRKKDELTRLVNLIHSMGGCIRKDMNSKITHLICSHSGGDKYQYAKTFRLTVVRPAWVYAAWERRDELQFRATTDDFSREHKLKAFEGQKICFFGFPADEHQHMVDVLLSNGGVPAELDDPECSHVVMPNTGGYFLETMTNTCNSPKPQPIITNPQSHPQPSTPKRLYKTETVEITSTKKSMEENSEAAALVATTPSSVEIDKTEENSVNEKESEKATTPPSLDIDKTEGNTVNEKESGRKAAPTANTDTQMDVDVASTTEQLVDSPETEDGDGADNNMDNENDDVDDDDDDDDGDYFDERLVVDYDRNKALQHGSPLPEGVDIDDPEDMMPVGQQNASTPQKPTASAALSTPSKYDINANSSGAELETENVKCLNENASTPIKTTNVAAADNADPNKSITDGIIITKEAFHNPNNISPILNAMPEATVTAAKPTNILQIPNLIVTANSSPESEPSPMEIEAEAYDMNADIEAEDFGNLNELKRKRESFDSISLMSVESFALPNSTKKPKLLRTGSITRSIRRSMSFVAVRTPISKMLRPRRSSVALDGAPNDEDGCNADDSFCSIASIESTFNESIRKPVKEKFRSLRNRITRSSSKKDKHSMHAQPTTPEKDEKYEREMPNSGFKTPKAPAKFLSAAAKAIGTPKSFNKHALLSAPSPSTSTLTSNKLASAGLECSKSPITAEVMPSTINTPTTATYITPATISTNSLPHSPPPMQNPKLIANQEIMQENTQLHAPAQAQTLENVQCIREHMQSAAVERSLMVVDEHTTQAKPEPKNHRTHILKSDWFWYTIQNGYADEMDYLFGDYLDSIANTPNTDRRDSLPISFNKRKRKRFSQRIQFEGTPIGSGKRRSSVSDAGLLSVSGSFFDCTTSPDKLEAGKLHNEVHIETPTVCESTPAKKSMRFNHFMDFFSTESNYVGILDTIVKLFKNPLEEIAETNDALLNKSEIKSIFNNFLPIHEVHQCMLESLRAIQGKWSEDCLIGDIILQHRDELTKAYPPYVNFFEQMKETLQQCDSQNPRFHAFLKINQTKPECGRQSLQDLMIRPVQRLPSISLLLNDILKHTNKNNPDYVKLEQALKAIKEVMMHINEDKRKTESRMAIFDIFNDIEGCPAHLVSSNRSFISKCEVTELSDNLSGRGDTLMLYLFSDTIEVCKKRSRAFNTAKSPSSTKSYKHVKLVSLNAIRFVIDITDSPRAFALLCRQDKEKLFSFTITDDETDKVVYLKLLCKQMAENACRTDTVSALLSRTSQELEVDISDVNLSTLSKAFKLAARTRQKVGRAFSFNKTPSKLKRAVSTMMTPPFGSTNSLTPASQLAQMRLASCANIHEAVDEEGNRSSSPSVQSEILLPPLSVQPMRKNKSSTLGVVGRL</sequence>
<feature type="compositionally biased region" description="Polar residues" evidence="1">
    <location>
        <begin position="272"/>
        <end position="287"/>
    </location>
</feature>
<dbReference type="InterPro" id="IPR049395">
    <property type="entry name" value="ECT2_PH"/>
</dbReference>
<dbReference type="Pfam" id="PF21242">
    <property type="entry name" value="ECT2_PH"/>
    <property type="match status" value="1"/>
</dbReference>
<dbReference type="InterPro" id="IPR026817">
    <property type="entry name" value="Ect2"/>
</dbReference>
<dbReference type="CDD" id="cd01229">
    <property type="entry name" value="PH_Ect2"/>
    <property type="match status" value="1"/>
</dbReference>
<dbReference type="PROSITE" id="PS50172">
    <property type="entry name" value="BRCT"/>
    <property type="match status" value="1"/>
</dbReference>
<dbReference type="GO" id="GO:0005634">
    <property type="term" value="C:nucleus"/>
    <property type="evidence" value="ECO:0007669"/>
    <property type="project" value="InterPro"/>
</dbReference>
<dbReference type="EMBL" id="GDHF01010175">
    <property type="protein sequence ID" value="JAI42139.1"/>
    <property type="molecule type" value="Transcribed_RNA"/>
</dbReference>
<feature type="compositionally biased region" description="Polar residues" evidence="1">
    <location>
        <begin position="461"/>
        <end position="477"/>
    </location>
</feature>
<accession>A0A0K8VTD5</accession>
<dbReference type="InterPro" id="IPR011993">
    <property type="entry name" value="PH-like_dom_sf"/>
</dbReference>
<dbReference type="CDD" id="cd00160">
    <property type="entry name" value="RhoGEF"/>
    <property type="match status" value="1"/>
</dbReference>
<dbReference type="InterPro" id="IPR036420">
    <property type="entry name" value="BRCT_dom_sf"/>
</dbReference>
<dbReference type="SUPFAM" id="SSF48065">
    <property type="entry name" value="DBL homology domain (DH-domain)"/>
    <property type="match status" value="1"/>
</dbReference>
<dbReference type="Pfam" id="PF00621">
    <property type="entry name" value="RhoGEF"/>
    <property type="match status" value="1"/>
</dbReference>
<dbReference type="GO" id="GO:0007399">
    <property type="term" value="P:nervous system development"/>
    <property type="evidence" value="ECO:0007669"/>
    <property type="project" value="TreeGrafter"/>
</dbReference>
<reference evidence="4" key="1">
    <citation type="submission" date="2015-06" db="EMBL/GenBank/DDBJ databases">
        <authorList>
            <person name="Hoefler B.C."/>
            <person name="Straight P.D."/>
        </authorList>
    </citation>
    <scope>NUCLEOTIDE SEQUENCE</scope>
</reference>
<protein>
    <submittedName>
        <fullName evidence="4">Protein ECT2</fullName>
    </submittedName>
</protein>
<feature type="region of interest" description="Disordered" evidence="1">
    <location>
        <begin position="272"/>
        <end position="477"/>
    </location>
</feature>
<evidence type="ECO:0000259" key="3">
    <source>
        <dbReference type="PROSITE" id="PS50172"/>
    </source>
</evidence>
<feature type="compositionally biased region" description="Basic and acidic residues" evidence="1">
    <location>
        <begin position="738"/>
        <end position="748"/>
    </location>
</feature>
<dbReference type="GO" id="GO:0005085">
    <property type="term" value="F:guanyl-nucleotide exchange factor activity"/>
    <property type="evidence" value="ECO:0007669"/>
    <property type="project" value="InterPro"/>
</dbReference>
<dbReference type="SMART" id="SM00292">
    <property type="entry name" value="BRCT"/>
    <property type="match status" value="1"/>
</dbReference>
<dbReference type="GO" id="GO:0005938">
    <property type="term" value="C:cell cortex"/>
    <property type="evidence" value="ECO:0007669"/>
    <property type="project" value="TreeGrafter"/>
</dbReference>
<proteinExistence type="predicted"/>
<dbReference type="GO" id="GO:0000281">
    <property type="term" value="P:mitotic cytokinesis"/>
    <property type="evidence" value="ECO:0007669"/>
    <property type="project" value="TreeGrafter"/>
</dbReference>
<evidence type="ECO:0000313" key="4">
    <source>
        <dbReference type="EMBL" id="JAI42139.1"/>
    </source>
</evidence>